<protein>
    <recommendedName>
        <fullName evidence="13">Hexose transporter 1</fullName>
    </recommendedName>
</protein>
<feature type="transmembrane region" description="Helical" evidence="15">
    <location>
        <begin position="275"/>
        <end position="297"/>
    </location>
</feature>
<reference evidence="18" key="1">
    <citation type="journal article" date="2014" name="Nucleic Acids Res.">
        <title>The evolutionary dynamics of variant antigen genes in Babesia reveal a history of genomic innovation underlying host-parasite interaction.</title>
        <authorList>
            <person name="Jackson A.P."/>
            <person name="Otto T.D."/>
            <person name="Darby A."/>
            <person name="Ramaprasad A."/>
            <person name="Xia D."/>
            <person name="Echaide I.E."/>
            <person name="Farber M."/>
            <person name="Gahlot S."/>
            <person name="Gamble J."/>
            <person name="Gupta D."/>
            <person name="Gupta Y."/>
            <person name="Jackson L."/>
            <person name="Malandrin L."/>
            <person name="Malas T.B."/>
            <person name="Moussa E."/>
            <person name="Nair M."/>
            <person name="Reid A.J."/>
            <person name="Sanders M."/>
            <person name="Sharma J."/>
            <person name="Tracey A."/>
            <person name="Quail M.A."/>
            <person name="Weir W."/>
            <person name="Wastling J.M."/>
            <person name="Hall N."/>
            <person name="Willadsen P."/>
            <person name="Lingelbach K."/>
            <person name="Shiels B."/>
            <person name="Tait A."/>
            <person name="Berriman M."/>
            <person name="Allred D.R."/>
            <person name="Pain A."/>
        </authorList>
    </citation>
    <scope>NUCLEOTIDE SEQUENCE</scope>
    <source>
        <strain evidence="18">1802A</strain>
    </source>
</reference>
<keyword evidence="16" id="KW-0732">Signal</keyword>
<dbReference type="InterPro" id="IPR005828">
    <property type="entry name" value="MFS_sugar_transport-like"/>
</dbReference>
<evidence type="ECO:0000256" key="12">
    <source>
        <dbReference type="ARBA" id="ARBA00044710"/>
    </source>
</evidence>
<gene>
    <name evidence="18" type="ORF">X943_001256</name>
</gene>
<keyword evidence="19" id="KW-1185">Reference proteome</keyword>
<dbReference type="EMBL" id="JAHBMH010000044">
    <property type="protein sequence ID" value="KAK1936066.1"/>
    <property type="molecule type" value="Genomic_DNA"/>
</dbReference>
<evidence type="ECO:0000256" key="4">
    <source>
        <dbReference type="ARBA" id="ARBA00022692"/>
    </source>
</evidence>
<evidence type="ECO:0000259" key="17">
    <source>
        <dbReference type="PROSITE" id="PS50850"/>
    </source>
</evidence>
<keyword evidence="3" id="KW-0813">Transport</keyword>
<comment type="catalytic activity">
    <reaction evidence="11">
        <text>D-glucosamine(out) = D-glucosamine(in)</text>
        <dbReference type="Rhea" id="RHEA:78423"/>
        <dbReference type="ChEBI" id="CHEBI:58723"/>
    </reaction>
    <physiologicalReaction direction="left-to-right" evidence="11">
        <dbReference type="Rhea" id="RHEA:78424"/>
    </physiologicalReaction>
</comment>
<accession>A0AAD9LH00</accession>
<dbReference type="InterPro" id="IPR036259">
    <property type="entry name" value="MFS_trans_sf"/>
</dbReference>
<dbReference type="Proteomes" id="UP001195914">
    <property type="component" value="Unassembled WGS sequence"/>
</dbReference>
<evidence type="ECO:0000256" key="6">
    <source>
        <dbReference type="ARBA" id="ARBA00023136"/>
    </source>
</evidence>
<comment type="catalytic activity">
    <reaction evidence="8">
        <text>D-glucose(out) = D-glucose(in)</text>
        <dbReference type="Rhea" id="RHEA:60376"/>
        <dbReference type="ChEBI" id="CHEBI:4167"/>
    </reaction>
    <physiologicalReaction direction="left-to-right" evidence="8">
        <dbReference type="Rhea" id="RHEA:60377"/>
    </physiologicalReaction>
</comment>
<feature type="transmembrane region" description="Helical" evidence="15">
    <location>
        <begin position="142"/>
        <end position="163"/>
    </location>
</feature>
<feature type="transmembrane region" description="Helical" evidence="15">
    <location>
        <begin position="57"/>
        <end position="78"/>
    </location>
</feature>
<evidence type="ECO:0000256" key="8">
    <source>
        <dbReference type="ARBA" id="ARBA00044648"/>
    </source>
</evidence>
<dbReference type="Gene3D" id="1.20.1250.20">
    <property type="entry name" value="MFS general substrate transporter like domains"/>
    <property type="match status" value="1"/>
</dbReference>
<dbReference type="AlphaFoldDB" id="A0AAD9LH00"/>
<keyword evidence="4 15" id="KW-0812">Transmembrane</keyword>
<comment type="catalytic activity">
    <reaction evidence="10">
        <text>D-mannose(out) = D-mannose(in)</text>
        <dbReference type="Rhea" id="RHEA:78391"/>
        <dbReference type="ChEBI" id="CHEBI:4208"/>
    </reaction>
    <physiologicalReaction direction="left-to-right" evidence="10">
        <dbReference type="Rhea" id="RHEA:78392"/>
    </physiologicalReaction>
</comment>
<comment type="catalytic activity">
    <reaction evidence="7">
        <text>D-galactose(in) = D-galactose(out)</text>
        <dbReference type="Rhea" id="RHEA:34915"/>
        <dbReference type="ChEBI" id="CHEBI:4139"/>
    </reaction>
    <physiologicalReaction direction="right-to-left" evidence="7">
        <dbReference type="Rhea" id="RHEA:34917"/>
    </physiologicalReaction>
</comment>
<dbReference type="SUPFAM" id="SSF103473">
    <property type="entry name" value="MFS general substrate transporter"/>
    <property type="match status" value="1"/>
</dbReference>
<feature type="domain" description="Major facilitator superfamily (MFS) profile" evidence="17">
    <location>
        <begin position="8"/>
        <end position="461"/>
    </location>
</feature>
<comment type="subcellular location">
    <subcellularLocation>
        <location evidence="1">Cell membrane</location>
        <topology evidence="1">Multi-pass membrane protein</topology>
    </subcellularLocation>
</comment>
<sequence>MRSYFFFSVALAAIVAFNFGLNTVNFSGSKEFAIVDFKWCEGQPSNIVCTKGDSYGSWIGGGVFWGGAVGSCFIGLLSNYGRRKAMMILHAINIVGSVISSAAQCFSMFLLGRFLAGISVGMSGLVAMYLTEICPSDKRGTYGIVYPFFITLGQLMMTLWQLLHGRVPTMEEGGKPFEINGFDRFIWRSAQFWPVVFSVIALLILVFVVKDDTPHVLIQEGKDEDAKRVIALLHGEDKVESVLAEVRSDQEALKASSTTLGIWAALKVPKYRRPLFILFGLSLMQQLSGINVFVANASKLFVSIMGRSFLSNIVGSVCVAVLFLSTLGLAFVIDKFGRKTMLLFGIGLSAAVLVPPVIIKIVAAEADWVKITLAIGCVGYVAGFAVGLGGIMWLYFAEALGSEYKDAGFATATCLNWVAAGVIVTSSDPLLSWNENFVYSMYAAFTVLGFFFVLYFIKETKGIPLGQAYA</sequence>
<dbReference type="PANTHER" id="PTHR23503">
    <property type="entry name" value="SOLUTE CARRIER FAMILY 2"/>
    <property type="match status" value="1"/>
</dbReference>
<evidence type="ECO:0000256" key="1">
    <source>
        <dbReference type="ARBA" id="ARBA00004651"/>
    </source>
</evidence>
<feature type="transmembrane region" description="Helical" evidence="15">
    <location>
        <begin position="190"/>
        <end position="209"/>
    </location>
</feature>
<evidence type="ECO:0000313" key="19">
    <source>
        <dbReference type="Proteomes" id="UP001195914"/>
    </source>
</evidence>
<dbReference type="PROSITE" id="PS00216">
    <property type="entry name" value="SUGAR_TRANSPORT_1"/>
    <property type="match status" value="1"/>
</dbReference>
<evidence type="ECO:0000256" key="16">
    <source>
        <dbReference type="SAM" id="SignalP"/>
    </source>
</evidence>
<keyword evidence="6 15" id="KW-0472">Membrane</keyword>
<feature type="transmembrane region" description="Helical" evidence="15">
    <location>
        <begin position="371"/>
        <end position="395"/>
    </location>
</feature>
<dbReference type="PRINTS" id="PR00171">
    <property type="entry name" value="SUGRTRNSPORT"/>
</dbReference>
<name>A0AAD9LH00_BABDI</name>
<evidence type="ECO:0000256" key="15">
    <source>
        <dbReference type="SAM" id="Phobius"/>
    </source>
</evidence>
<dbReference type="InterPro" id="IPR005829">
    <property type="entry name" value="Sugar_transporter_CS"/>
</dbReference>
<keyword evidence="5 15" id="KW-1133">Transmembrane helix</keyword>
<feature type="chain" id="PRO_5041992525" description="Hexose transporter 1" evidence="16">
    <location>
        <begin position="21"/>
        <end position="470"/>
    </location>
</feature>
<feature type="transmembrane region" description="Helical" evidence="15">
    <location>
        <begin position="309"/>
        <end position="333"/>
    </location>
</feature>
<evidence type="ECO:0000256" key="9">
    <source>
        <dbReference type="ARBA" id="ARBA00044656"/>
    </source>
</evidence>
<dbReference type="PANTHER" id="PTHR23503:SF8">
    <property type="entry name" value="FACILITATED GLUCOSE TRANSPORTER PROTEIN 1"/>
    <property type="match status" value="1"/>
</dbReference>
<evidence type="ECO:0000256" key="7">
    <source>
        <dbReference type="ARBA" id="ARBA00044637"/>
    </source>
</evidence>
<feature type="signal peptide" evidence="16">
    <location>
        <begin position="1"/>
        <end position="20"/>
    </location>
</feature>
<evidence type="ECO:0000256" key="11">
    <source>
        <dbReference type="ARBA" id="ARBA00044668"/>
    </source>
</evidence>
<dbReference type="GO" id="GO:0005886">
    <property type="term" value="C:plasma membrane"/>
    <property type="evidence" value="ECO:0007669"/>
    <property type="project" value="UniProtKB-SubCell"/>
</dbReference>
<organism evidence="18 19">
    <name type="scientific">Babesia divergens</name>
    <dbReference type="NCBI Taxonomy" id="32595"/>
    <lineage>
        <taxon>Eukaryota</taxon>
        <taxon>Sar</taxon>
        <taxon>Alveolata</taxon>
        <taxon>Apicomplexa</taxon>
        <taxon>Aconoidasida</taxon>
        <taxon>Piroplasmida</taxon>
        <taxon>Babesiidae</taxon>
        <taxon>Babesia</taxon>
    </lineage>
</organism>
<dbReference type="GO" id="GO:0015149">
    <property type="term" value="F:hexose transmembrane transporter activity"/>
    <property type="evidence" value="ECO:0007669"/>
    <property type="project" value="TreeGrafter"/>
</dbReference>
<feature type="transmembrane region" description="Helical" evidence="15">
    <location>
        <begin position="340"/>
        <end position="359"/>
    </location>
</feature>
<evidence type="ECO:0000256" key="14">
    <source>
        <dbReference type="ARBA" id="ARBA00045752"/>
    </source>
</evidence>
<feature type="transmembrane region" description="Helical" evidence="15">
    <location>
        <begin position="109"/>
        <end position="130"/>
    </location>
</feature>
<dbReference type="InterPro" id="IPR020846">
    <property type="entry name" value="MFS_dom"/>
</dbReference>
<evidence type="ECO:0000256" key="3">
    <source>
        <dbReference type="ARBA" id="ARBA00022448"/>
    </source>
</evidence>
<dbReference type="Pfam" id="PF00083">
    <property type="entry name" value="Sugar_tr"/>
    <property type="match status" value="1"/>
</dbReference>
<comment type="catalytic activity">
    <reaction evidence="12">
        <text>D-fructose(out) = D-fructose(in)</text>
        <dbReference type="Rhea" id="RHEA:60372"/>
        <dbReference type="ChEBI" id="CHEBI:37721"/>
    </reaction>
    <physiologicalReaction direction="left-to-right" evidence="12">
        <dbReference type="Rhea" id="RHEA:60373"/>
    </physiologicalReaction>
</comment>
<evidence type="ECO:0000256" key="10">
    <source>
        <dbReference type="ARBA" id="ARBA00044662"/>
    </source>
</evidence>
<dbReference type="InterPro" id="IPR003663">
    <property type="entry name" value="Sugar/inositol_transpt"/>
</dbReference>
<evidence type="ECO:0000313" key="18">
    <source>
        <dbReference type="EMBL" id="KAK1936066.1"/>
    </source>
</evidence>
<comment type="function">
    <text evidence="14">Sodium-independent facilitative hexose transporter. Can transport D-glucose and D-fructose. Can transport D-mannose, D-galactose, D-xylose and D-glucosamine.</text>
</comment>
<proteinExistence type="predicted"/>
<dbReference type="PROSITE" id="PS50850">
    <property type="entry name" value="MFS"/>
    <property type="match status" value="1"/>
</dbReference>
<reference evidence="18" key="2">
    <citation type="submission" date="2021-05" db="EMBL/GenBank/DDBJ databases">
        <authorList>
            <person name="Pain A."/>
        </authorList>
    </citation>
    <scope>NUCLEOTIDE SEQUENCE</scope>
    <source>
        <strain evidence="18">1802A</strain>
    </source>
</reference>
<evidence type="ECO:0000256" key="5">
    <source>
        <dbReference type="ARBA" id="ARBA00022989"/>
    </source>
</evidence>
<evidence type="ECO:0000256" key="2">
    <source>
        <dbReference type="ARBA" id="ARBA00011738"/>
    </source>
</evidence>
<feature type="transmembrane region" description="Helical" evidence="15">
    <location>
        <begin position="437"/>
        <end position="457"/>
    </location>
</feature>
<evidence type="ECO:0000256" key="13">
    <source>
        <dbReference type="ARBA" id="ARBA00044780"/>
    </source>
</evidence>
<comment type="catalytic activity">
    <reaction evidence="9">
        <text>D-xylose(out) = D-xylose(in)</text>
        <dbReference type="Rhea" id="RHEA:78427"/>
        <dbReference type="ChEBI" id="CHEBI:53455"/>
    </reaction>
    <physiologicalReaction direction="left-to-right" evidence="9">
        <dbReference type="Rhea" id="RHEA:78428"/>
    </physiologicalReaction>
</comment>
<comment type="caution">
    <text evidence="18">The sequence shown here is derived from an EMBL/GenBank/DDBJ whole genome shotgun (WGS) entry which is preliminary data.</text>
</comment>
<comment type="subunit">
    <text evidence="2">Homodimer.</text>
</comment>
<dbReference type="InterPro" id="IPR045263">
    <property type="entry name" value="GLUT"/>
</dbReference>